<reference evidence="3 4" key="1">
    <citation type="submission" date="2016-10" db="EMBL/GenBank/DDBJ databases">
        <authorList>
            <person name="de Groot N.N."/>
        </authorList>
    </citation>
    <scope>NUCLEOTIDE SEQUENCE [LARGE SCALE GENOMIC DNA]</scope>
    <source>
        <strain evidence="3 4">LMG 23650</strain>
    </source>
</reference>
<dbReference type="PANTHER" id="PTHR30006:SF2">
    <property type="entry name" value="ABC TRANSPORTER SUBSTRATE-BINDING PROTEIN"/>
    <property type="match status" value="1"/>
</dbReference>
<sequence length="374" mass="40616">MTRRSHCNSVPLLRLARTALSASAAGIARLAAAVRVAPVATSIAVLSTTLLAGVAAPQFAYADETAICYNCPPEWADWASQIKAIQQKTGIRVPFDNKNSGQSIAQLMAEQKSPVADVVYLGVSSAFQAKDKGVIQPYKPAHWNDIPANLKDPQGYWFAIHSGTLGFFVNKDALEGKPVPRSWADLLKPEYKGMIGYLDPSSAFVGYAGAVAVNEALGGTFDNFKPALDWFSKLKANAPIVPKQTAYARVLSGEIPILLDYDFDAYRAKYKDQANVEFVIPKEGTISVPYVMSLVKGAPHEANGKKVLDFVLSDEGQKLWANAWLRPVRASAMSPDVASKFLPASDYARAHTVDFAKMAGQQQSFGEQYLQVMH</sequence>
<feature type="chain" id="PRO_5011658762" evidence="2">
    <location>
        <begin position="25"/>
        <end position="374"/>
    </location>
</feature>
<feature type="signal peptide" evidence="2">
    <location>
        <begin position="1"/>
        <end position="24"/>
    </location>
</feature>
<dbReference type="Pfam" id="PF13343">
    <property type="entry name" value="SBP_bac_6"/>
    <property type="match status" value="1"/>
</dbReference>
<dbReference type="CDD" id="cd13549">
    <property type="entry name" value="PBP2_Fbp_like_3"/>
    <property type="match status" value="1"/>
</dbReference>
<evidence type="ECO:0000313" key="3">
    <source>
        <dbReference type="EMBL" id="SFJ14867.1"/>
    </source>
</evidence>
<dbReference type="Gene3D" id="3.40.190.10">
    <property type="entry name" value="Periplasmic binding protein-like II"/>
    <property type="match status" value="2"/>
</dbReference>
<dbReference type="STRING" id="420953.SAMN05192543_105581"/>
<proteinExistence type="predicted"/>
<dbReference type="Proteomes" id="UP000199548">
    <property type="component" value="Unassembled WGS sequence"/>
</dbReference>
<dbReference type="GO" id="GO:0015888">
    <property type="term" value="P:thiamine transport"/>
    <property type="evidence" value="ECO:0007669"/>
    <property type="project" value="TreeGrafter"/>
</dbReference>
<evidence type="ECO:0000256" key="1">
    <source>
        <dbReference type="ARBA" id="ARBA00022729"/>
    </source>
</evidence>
<evidence type="ECO:0000256" key="2">
    <source>
        <dbReference type="SAM" id="SignalP"/>
    </source>
</evidence>
<dbReference type="GO" id="GO:0030288">
    <property type="term" value="C:outer membrane-bounded periplasmic space"/>
    <property type="evidence" value="ECO:0007669"/>
    <property type="project" value="TreeGrafter"/>
</dbReference>
<name>A0A1I3P0E8_9BURK</name>
<dbReference type="PANTHER" id="PTHR30006">
    <property type="entry name" value="THIAMINE-BINDING PERIPLASMIC PROTEIN-RELATED"/>
    <property type="match status" value="1"/>
</dbReference>
<keyword evidence="4" id="KW-1185">Reference proteome</keyword>
<dbReference type="GO" id="GO:0030975">
    <property type="term" value="F:thiamine binding"/>
    <property type="evidence" value="ECO:0007669"/>
    <property type="project" value="TreeGrafter"/>
</dbReference>
<dbReference type="GO" id="GO:0030976">
    <property type="term" value="F:thiamine pyrophosphate binding"/>
    <property type="evidence" value="ECO:0007669"/>
    <property type="project" value="TreeGrafter"/>
</dbReference>
<gene>
    <name evidence="3" type="ORF">SAMN05192543_105581</name>
</gene>
<dbReference type="EMBL" id="FOQU01000005">
    <property type="protein sequence ID" value="SFJ14867.1"/>
    <property type="molecule type" value="Genomic_DNA"/>
</dbReference>
<organism evidence="3 4">
    <name type="scientific">Paraburkholderia megapolitana</name>
    <dbReference type="NCBI Taxonomy" id="420953"/>
    <lineage>
        <taxon>Bacteria</taxon>
        <taxon>Pseudomonadati</taxon>
        <taxon>Pseudomonadota</taxon>
        <taxon>Betaproteobacteria</taxon>
        <taxon>Burkholderiales</taxon>
        <taxon>Burkholderiaceae</taxon>
        <taxon>Paraburkholderia</taxon>
    </lineage>
</organism>
<accession>A0A1I3P0E8</accession>
<dbReference type="SUPFAM" id="SSF53850">
    <property type="entry name" value="Periplasmic binding protein-like II"/>
    <property type="match status" value="1"/>
</dbReference>
<evidence type="ECO:0000313" key="4">
    <source>
        <dbReference type="Proteomes" id="UP000199548"/>
    </source>
</evidence>
<protein>
    <submittedName>
        <fullName evidence="3">Putative spermidine/putrescine transport system substrate-binding protein</fullName>
    </submittedName>
</protein>
<dbReference type="AlphaFoldDB" id="A0A1I3P0E8"/>
<keyword evidence="1 2" id="KW-0732">Signal</keyword>